<gene>
    <name evidence="1" type="ORF">P5673_026563</name>
</gene>
<comment type="caution">
    <text evidence="1">The sequence shown here is derived from an EMBL/GenBank/DDBJ whole genome shotgun (WGS) entry which is preliminary data.</text>
</comment>
<reference evidence="1" key="2">
    <citation type="journal article" date="2023" name="Science">
        <title>Genomic signatures of disease resistance in endangered staghorn corals.</title>
        <authorList>
            <person name="Vollmer S.V."/>
            <person name="Selwyn J.D."/>
            <person name="Despard B.A."/>
            <person name="Roesel C.L."/>
        </authorList>
    </citation>
    <scope>NUCLEOTIDE SEQUENCE</scope>
    <source>
        <strain evidence="1">K2</strain>
    </source>
</reference>
<reference evidence="1" key="1">
    <citation type="journal article" date="2023" name="G3 (Bethesda)">
        <title>Whole genome assembly and annotation of the endangered Caribbean coral Acropora cervicornis.</title>
        <authorList>
            <person name="Selwyn J.D."/>
            <person name="Vollmer S.V."/>
        </authorList>
    </citation>
    <scope>NUCLEOTIDE SEQUENCE</scope>
    <source>
        <strain evidence="1">K2</strain>
    </source>
</reference>
<keyword evidence="2" id="KW-1185">Reference proteome</keyword>
<dbReference type="Proteomes" id="UP001249851">
    <property type="component" value="Unassembled WGS sequence"/>
</dbReference>
<protein>
    <submittedName>
        <fullName evidence="1">Uncharacterized protein</fullName>
    </submittedName>
</protein>
<evidence type="ECO:0000313" key="1">
    <source>
        <dbReference type="EMBL" id="KAK2552471.1"/>
    </source>
</evidence>
<organism evidence="1 2">
    <name type="scientific">Acropora cervicornis</name>
    <name type="common">Staghorn coral</name>
    <dbReference type="NCBI Taxonomy" id="6130"/>
    <lineage>
        <taxon>Eukaryota</taxon>
        <taxon>Metazoa</taxon>
        <taxon>Cnidaria</taxon>
        <taxon>Anthozoa</taxon>
        <taxon>Hexacorallia</taxon>
        <taxon>Scleractinia</taxon>
        <taxon>Astrocoeniina</taxon>
        <taxon>Acroporidae</taxon>
        <taxon>Acropora</taxon>
    </lineage>
</organism>
<proteinExistence type="predicted"/>
<sequence length="71" mass="7997">MKRVAIMQIKFSNFAIQTEAPETLDIIVEEEPQTSILANSDSVHKALTAMDMVEDSDVDSDFEFESEDETL</sequence>
<evidence type="ECO:0000313" key="2">
    <source>
        <dbReference type="Proteomes" id="UP001249851"/>
    </source>
</evidence>
<accession>A0AAD9Q170</accession>
<dbReference type="EMBL" id="JARQWQ010000087">
    <property type="protein sequence ID" value="KAK2552471.1"/>
    <property type="molecule type" value="Genomic_DNA"/>
</dbReference>
<dbReference type="AlphaFoldDB" id="A0AAD9Q170"/>
<name>A0AAD9Q170_ACRCE</name>